<dbReference type="EMBL" id="JABFTP020000124">
    <property type="protein sequence ID" value="KAL3280179.1"/>
    <property type="molecule type" value="Genomic_DNA"/>
</dbReference>
<evidence type="ECO:0000256" key="7">
    <source>
        <dbReference type="ARBA" id="ARBA00022824"/>
    </source>
</evidence>
<evidence type="ECO:0000256" key="2">
    <source>
        <dbReference type="ARBA" id="ARBA00004174"/>
    </source>
</evidence>
<evidence type="ECO:0000256" key="13">
    <source>
        <dbReference type="PIRSR" id="PIRSR602401-1"/>
    </source>
</evidence>
<name>A0ABD2NNI0_9CUCU</name>
<dbReference type="InterPro" id="IPR050476">
    <property type="entry name" value="Insect_CytP450_Detox"/>
</dbReference>
<dbReference type="InterPro" id="IPR036396">
    <property type="entry name" value="Cyt_P450_sf"/>
</dbReference>
<keyword evidence="15" id="KW-0812">Transmembrane</keyword>
<comment type="caution">
    <text evidence="16">The sequence shown here is derived from an EMBL/GenBank/DDBJ whole genome shotgun (WGS) entry which is preliminary data.</text>
</comment>
<evidence type="ECO:0000256" key="1">
    <source>
        <dbReference type="ARBA" id="ARBA00001971"/>
    </source>
</evidence>
<evidence type="ECO:0000256" key="15">
    <source>
        <dbReference type="SAM" id="Phobius"/>
    </source>
</evidence>
<evidence type="ECO:0000256" key="10">
    <source>
        <dbReference type="ARBA" id="ARBA00023004"/>
    </source>
</evidence>
<protein>
    <recommendedName>
        <fullName evidence="18">Cytochrome P450</fullName>
    </recommendedName>
</protein>
<dbReference type="InterPro" id="IPR001128">
    <property type="entry name" value="Cyt_P450"/>
</dbReference>
<evidence type="ECO:0000313" key="17">
    <source>
        <dbReference type="Proteomes" id="UP001516400"/>
    </source>
</evidence>
<dbReference type="InterPro" id="IPR002401">
    <property type="entry name" value="Cyt_P450_E_grp-I"/>
</dbReference>
<dbReference type="CDD" id="cd11056">
    <property type="entry name" value="CYP6-like"/>
    <property type="match status" value="1"/>
</dbReference>
<dbReference type="PROSITE" id="PS00086">
    <property type="entry name" value="CYTOCHROME_P450"/>
    <property type="match status" value="1"/>
</dbReference>
<keyword evidence="6 13" id="KW-0479">Metal-binding</keyword>
<dbReference type="FunFam" id="1.10.630.10:FF:000042">
    <property type="entry name" value="Cytochrome P450"/>
    <property type="match status" value="1"/>
</dbReference>
<dbReference type="PRINTS" id="PR00463">
    <property type="entry name" value="EP450I"/>
</dbReference>
<gene>
    <name evidence="16" type="ORF">HHI36_017679</name>
</gene>
<dbReference type="GO" id="GO:0046872">
    <property type="term" value="F:metal ion binding"/>
    <property type="evidence" value="ECO:0007669"/>
    <property type="project" value="UniProtKB-KW"/>
</dbReference>
<evidence type="ECO:0000256" key="8">
    <source>
        <dbReference type="ARBA" id="ARBA00022848"/>
    </source>
</evidence>
<evidence type="ECO:0000256" key="9">
    <source>
        <dbReference type="ARBA" id="ARBA00023002"/>
    </source>
</evidence>
<dbReference type="SUPFAM" id="SSF48264">
    <property type="entry name" value="Cytochrome P450"/>
    <property type="match status" value="1"/>
</dbReference>
<evidence type="ECO:0000256" key="5">
    <source>
        <dbReference type="ARBA" id="ARBA00022617"/>
    </source>
</evidence>
<keyword evidence="7" id="KW-0256">Endoplasmic reticulum</keyword>
<comment type="cofactor">
    <cofactor evidence="1 13">
        <name>heme</name>
        <dbReference type="ChEBI" id="CHEBI:30413"/>
    </cofactor>
</comment>
<evidence type="ECO:0000313" key="16">
    <source>
        <dbReference type="EMBL" id="KAL3280179.1"/>
    </source>
</evidence>
<dbReference type="AlphaFoldDB" id="A0ABD2NNI0"/>
<keyword evidence="8" id="KW-0492">Microsome</keyword>
<evidence type="ECO:0000256" key="11">
    <source>
        <dbReference type="ARBA" id="ARBA00023033"/>
    </source>
</evidence>
<evidence type="ECO:0000256" key="4">
    <source>
        <dbReference type="ARBA" id="ARBA00010617"/>
    </source>
</evidence>
<keyword evidence="9 14" id="KW-0560">Oxidoreductase</keyword>
<evidence type="ECO:0008006" key="18">
    <source>
        <dbReference type="Google" id="ProtNLM"/>
    </source>
</evidence>
<keyword evidence="10 13" id="KW-0408">Iron</keyword>
<organism evidence="16 17">
    <name type="scientific">Cryptolaemus montrouzieri</name>
    <dbReference type="NCBI Taxonomy" id="559131"/>
    <lineage>
        <taxon>Eukaryota</taxon>
        <taxon>Metazoa</taxon>
        <taxon>Ecdysozoa</taxon>
        <taxon>Arthropoda</taxon>
        <taxon>Hexapoda</taxon>
        <taxon>Insecta</taxon>
        <taxon>Pterygota</taxon>
        <taxon>Neoptera</taxon>
        <taxon>Endopterygota</taxon>
        <taxon>Coleoptera</taxon>
        <taxon>Polyphaga</taxon>
        <taxon>Cucujiformia</taxon>
        <taxon>Coccinelloidea</taxon>
        <taxon>Coccinellidae</taxon>
        <taxon>Scymninae</taxon>
        <taxon>Scymnini</taxon>
        <taxon>Cryptolaemus</taxon>
    </lineage>
</organism>
<dbReference type="PRINTS" id="PR00385">
    <property type="entry name" value="P450"/>
</dbReference>
<proteinExistence type="inferred from homology"/>
<evidence type="ECO:0000256" key="14">
    <source>
        <dbReference type="RuleBase" id="RU000461"/>
    </source>
</evidence>
<dbReference type="InterPro" id="IPR017972">
    <property type="entry name" value="Cyt_P450_CS"/>
</dbReference>
<dbReference type="GO" id="GO:0004497">
    <property type="term" value="F:monooxygenase activity"/>
    <property type="evidence" value="ECO:0007669"/>
    <property type="project" value="UniProtKB-KW"/>
</dbReference>
<keyword evidence="15" id="KW-1133">Transmembrane helix</keyword>
<evidence type="ECO:0000256" key="6">
    <source>
        <dbReference type="ARBA" id="ARBA00022723"/>
    </source>
</evidence>
<keyword evidence="5 13" id="KW-0349">Heme</keyword>
<dbReference type="PANTHER" id="PTHR24292:SF100">
    <property type="entry name" value="CYTOCHROME P450 6A16, ISOFORM B-RELATED"/>
    <property type="match status" value="1"/>
</dbReference>
<dbReference type="GO" id="GO:0005789">
    <property type="term" value="C:endoplasmic reticulum membrane"/>
    <property type="evidence" value="ECO:0007669"/>
    <property type="project" value="UniProtKB-SubCell"/>
</dbReference>
<comment type="similarity">
    <text evidence="4 14">Belongs to the cytochrome P450 family.</text>
</comment>
<feature type="binding site" description="axial binding residue" evidence="13">
    <location>
        <position position="454"/>
    </location>
    <ligand>
        <name>heme</name>
        <dbReference type="ChEBI" id="CHEBI:30413"/>
    </ligand>
    <ligandPart>
        <name>Fe</name>
        <dbReference type="ChEBI" id="CHEBI:18248"/>
    </ligandPart>
</feature>
<keyword evidence="17" id="KW-1185">Reference proteome</keyword>
<reference evidence="16 17" key="1">
    <citation type="journal article" date="2021" name="BMC Biol.">
        <title>Horizontally acquired antibacterial genes associated with adaptive radiation of ladybird beetles.</title>
        <authorList>
            <person name="Li H.S."/>
            <person name="Tang X.F."/>
            <person name="Huang Y.H."/>
            <person name="Xu Z.Y."/>
            <person name="Chen M.L."/>
            <person name="Du X.Y."/>
            <person name="Qiu B.Y."/>
            <person name="Chen P.T."/>
            <person name="Zhang W."/>
            <person name="Slipinski A."/>
            <person name="Escalona H.E."/>
            <person name="Waterhouse R.M."/>
            <person name="Zwick A."/>
            <person name="Pang H."/>
        </authorList>
    </citation>
    <scope>NUCLEOTIDE SEQUENCE [LARGE SCALE GENOMIC DNA]</scope>
    <source>
        <strain evidence="16">SYSU2018</strain>
    </source>
</reference>
<sequence length="516" mass="59770">MSLGPTIALVVLSVIFLTIWLRKKFSFWKSMGLKTPPPSFFFDNMKTAFLLKNSFADRDKNIYRHLKDRNLKHGGTYFLFLPVYVPTDLEIIKSILQTDHQNFSDRGFYVNEKGDPMSAHLFSLGGPKWKILRKKLTPTFTSGKIKMMFDTLMECTVDLKRVMDDNMESSVNIKDILARFTTDIIGSCAFGLNCNSLEDKNSEFRDKAQDIFHRDFQENIKQVLLYAFPELMKFLNVKMIHRDVSEFFRDVVKHTVDYREKNDVYRKDFMHLLIQLKNNGKLLDDEKLIANNIIDQSTITMDELAAQAFIFFIAGFETSSSAMSFCLYELATNKDIQDKVREEILQTLKAHGNKLNYDAVGEMKYLDKVLSETLRKYPPLSSLYRSCTKDYQIPGTDIVLRKGMRVMIPTYGIHHDPEYYPDPDKFDPERFSDENREKIPDFAYLPFGIGPRICIGMRFGILQTKVGLITLLSNYQFSVSGKTTVPLKFDPESLTISTKGDLWLDYKKYHPSSRVL</sequence>
<evidence type="ECO:0000256" key="3">
    <source>
        <dbReference type="ARBA" id="ARBA00004406"/>
    </source>
</evidence>
<feature type="transmembrane region" description="Helical" evidence="15">
    <location>
        <begin position="6"/>
        <end position="22"/>
    </location>
</feature>
<evidence type="ECO:0000256" key="12">
    <source>
        <dbReference type="ARBA" id="ARBA00023136"/>
    </source>
</evidence>
<dbReference type="PANTHER" id="PTHR24292">
    <property type="entry name" value="CYTOCHROME P450"/>
    <property type="match status" value="1"/>
</dbReference>
<dbReference type="Gene3D" id="1.10.630.10">
    <property type="entry name" value="Cytochrome P450"/>
    <property type="match status" value="1"/>
</dbReference>
<comment type="subcellular location">
    <subcellularLocation>
        <location evidence="3">Endoplasmic reticulum membrane</location>
        <topology evidence="3">Peripheral membrane protein</topology>
    </subcellularLocation>
    <subcellularLocation>
        <location evidence="2">Microsome membrane</location>
        <topology evidence="2">Peripheral membrane protein</topology>
    </subcellularLocation>
</comment>
<dbReference type="Proteomes" id="UP001516400">
    <property type="component" value="Unassembled WGS sequence"/>
</dbReference>
<accession>A0ABD2NNI0</accession>
<dbReference type="Pfam" id="PF00067">
    <property type="entry name" value="p450"/>
    <property type="match status" value="1"/>
</dbReference>
<keyword evidence="12 15" id="KW-0472">Membrane</keyword>
<keyword evidence="11 14" id="KW-0503">Monooxygenase</keyword>